<feature type="region of interest" description="Disordered" evidence="1">
    <location>
        <begin position="59"/>
        <end position="101"/>
    </location>
</feature>
<feature type="region of interest" description="Disordered" evidence="1">
    <location>
        <begin position="23"/>
        <end position="45"/>
    </location>
</feature>
<dbReference type="AlphaFoldDB" id="A0AA37FGP9"/>
<dbReference type="EMBL" id="BNDZ01000005">
    <property type="protein sequence ID" value="GHI49323.1"/>
    <property type="molecule type" value="Genomic_DNA"/>
</dbReference>
<evidence type="ECO:0000313" key="3">
    <source>
        <dbReference type="Proteomes" id="UP001051844"/>
    </source>
</evidence>
<proteinExistence type="predicted"/>
<dbReference type="Proteomes" id="UP001051844">
    <property type="component" value="Unassembled WGS sequence"/>
</dbReference>
<comment type="caution">
    <text evidence="2">The sequence shown here is derived from an EMBL/GenBank/DDBJ whole genome shotgun (WGS) entry which is preliminary data.</text>
</comment>
<reference evidence="2" key="1">
    <citation type="submission" date="2022-09" db="EMBL/GenBank/DDBJ databases">
        <title>Whole genome shotgun sequence of Streptomyces albidoflavus NBRC 12854.</title>
        <authorList>
            <person name="Komaki H."/>
            <person name="Tamura T."/>
        </authorList>
    </citation>
    <scope>NUCLEOTIDE SEQUENCE</scope>
    <source>
        <strain evidence="2">NBRC 12854</strain>
    </source>
</reference>
<evidence type="ECO:0000256" key="1">
    <source>
        <dbReference type="SAM" id="MobiDB-lite"/>
    </source>
</evidence>
<name>A0AA37FGP9_9ACTN</name>
<organism evidence="2 3">
    <name type="scientific">Streptomyces albidoflavus</name>
    <dbReference type="NCBI Taxonomy" id="1886"/>
    <lineage>
        <taxon>Bacteria</taxon>
        <taxon>Bacillati</taxon>
        <taxon>Actinomycetota</taxon>
        <taxon>Actinomycetes</taxon>
        <taxon>Kitasatosporales</taxon>
        <taxon>Streptomycetaceae</taxon>
        <taxon>Streptomyces</taxon>
        <taxon>Streptomyces albidoflavus group</taxon>
    </lineage>
</organism>
<sequence>MAKAAYRERISCSAVAASALPAWNRPQHAPYVRPVPHGHGSAGRTATVAARRGAAERLRARRDMAPFSTAVPRPAQAAGPTRAPGGLIAGRDPLTEGRRRE</sequence>
<protein>
    <submittedName>
        <fullName evidence="2">Uncharacterized protein</fullName>
    </submittedName>
</protein>
<accession>A0AA37FGP9</accession>
<evidence type="ECO:0000313" key="2">
    <source>
        <dbReference type="EMBL" id="GHI49323.1"/>
    </source>
</evidence>
<gene>
    <name evidence="2" type="ORF">ScoT_54970</name>
</gene>